<proteinExistence type="predicted"/>
<gene>
    <name evidence="1" type="ORF">CRE_13428</name>
</gene>
<protein>
    <submittedName>
        <fullName evidence="1">Uncharacterized protein</fullName>
    </submittedName>
</protein>
<evidence type="ECO:0000313" key="2">
    <source>
        <dbReference type="Proteomes" id="UP000008281"/>
    </source>
</evidence>
<dbReference type="HOGENOM" id="CLU_2075344_0_0_1"/>
<keyword evidence="2" id="KW-1185">Reference proteome</keyword>
<accession>E3MQY3</accession>
<name>E3MQY3_CAERE</name>
<organism evidence="2">
    <name type="scientific">Caenorhabditis remanei</name>
    <name type="common">Caenorhabditis vulgaris</name>
    <dbReference type="NCBI Taxonomy" id="31234"/>
    <lineage>
        <taxon>Eukaryota</taxon>
        <taxon>Metazoa</taxon>
        <taxon>Ecdysozoa</taxon>
        <taxon>Nematoda</taxon>
        <taxon>Chromadorea</taxon>
        <taxon>Rhabditida</taxon>
        <taxon>Rhabditina</taxon>
        <taxon>Rhabditomorpha</taxon>
        <taxon>Rhabditoidea</taxon>
        <taxon>Rhabditidae</taxon>
        <taxon>Peloderinae</taxon>
        <taxon>Caenorhabditis</taxon>
    </lineage>
</organism>
<sequence length="118" mass="13666">MLDKATRAVIERFPDSKDDPEQEKRELNVVYPYVALLIMDEVDGGCTYDYVSECINVNKRQSTEASFTCNTETRNWIYDYTGKEIRSYVQGAYSTAQNICQYFELYSEAQICLKVCAH</sequence>
<dbReference type="Proteomes" id="UP000008281">
    <property type="component" value="Unassembled WGS sequence"/>
</dbReference>
<reference evidence="1" key="1">
    <citation type="submission" date="2007-07" db="EMBL/GenBank/DDBJ databases">
        <title>PCAP assembly of the Caenorhabditis remanei genome.</title>
        <authorList>
            <consortium name="The Caenorhabditis remanei Sequencing Consortium"/>
            <person name="Wilson R.K."/>
        </authorList>
    </citation>
    <scope>NUCLEOTIDE SEQUENCE [LARGE SCALE GENOMIC DNA]</scope>
    <source>
        <strain evidence="1">PB4641</strain>
    </source>
</reference>
<evidence type="ECO:0000313" key="1">
    <source>
        <dbReference type="EMBL" id="EFP07257.1"/>
    </source>
</evidence>
<dbReference type="AlphaFoldDB" id="E3MQY3"/>
<dbReference type="EMBL" id="DS268468">
    <property type="protein sequence ID" value="EFP07257.1"/>
    <property type="molecule type" value="Genomic_DNA"/>
</dbReference>
<dbReference type="STRING" id="31234.E3MQY3"/>
<dbReference type="InParanoid" id="E3MQY3"/>